<gene>
    <name evidence="1" type="ORF">SLEP1_g3813</name>
</gene>
<comment type="caution">
    <text evidence="1">The sequence shown here is derived from an EMBL/GenBank/DDBJ whole genome shotgun (WGS) entry which is preliminary data.</text>
</comment>
<evidence type="ECO:0000313" key="2">
    <source>
        <dbReference type="Proteomes" id="UP001054252"/>
    </source>
</evidence>
<evidence type="ECO:0000313" key="1">
    <source>
        <dbReference type="EMBL" id="GKU89712.1"/>
    </source>
</evidence>
<dbReference type="EMBL" id="BPVZ01000003">
    <property type="protein sequence ID" value="GKU89712.1"/>
    <property type="molecule type" value="Genomic_DNA"/>
</dbReference>
<protein>
    <submittedName>
        <fullName evidence="1">Uncharacterized protein</fullName>
    </submittedName>
</protein>
<dbReference type="AlphaFoldDB" id="A0AAV5HT49"/>
<sequence length="47" mass="5296">MRRVGDEAAGSWRFGVAGVLHPDFRRRHRRKFTGHGQGIPALSEIIP</sequence>
<name>A0AAV5HT49_9ROSI</name>
<reference evidence="1 2" key="1">
    <citation type="journal article" date="2021" name="Commun. Biol.">
        <title>The genome of Shorea leprosula (Dipterocarpaceae) highlights the ecological relevance of drought in aseasonal tropical rainforests.</title>
        <authorList>
            <person name="Ng K.K.S."/>
            <person name="Kobayashi M.J."/>
            <person name="Fawcett J.A."/>
            <person name="Hatakeyama M."/>
            <person name="Paape T."/>
            <person name="Ng C.H."/>
            <person name="Ang C.C."/>
            <person name="Tnah L.H."/>
            <person name="Lee C.T."/>
            <person name="Nishiyama T."/>
            <person name="Sese J."/>
            <person name="O'Brien M.J."/>
            <person name="Copetti D."/>
            <person name="Mohd Noor M.I."/>
            <person name="Ong R.C."/>
            <person name="Putra M."/>
            <person name="Sireger I.Z."/>
            <person name="Indrioko S."/>
            <person name="Kosugi Y."/>
            <person name="Izuno A."/>
            <person name="Isagi Y."/>
            <person name="Lee S.L."/>
            <person name="Shimizu K.K."/>
        </authorList>
    </citation>
    <scope>NUCLEOTIDE SEQUENCE [LARGE SCALE GENOMIC DNA]</scope>
    <source>
        <strain evidence="1">214</strain>
    </source>
</reference>
<accession>A0AAV5HT49</accession>
<proteinExistence type="predicted"/>
<keyword evidence="2" id="KW-1185">Reference proteome</keyword>
<organism evidence="1 2">
    <name type="scientific">Rubroshorea leprosula</name>
    <dbReference type="NCBI Taxonomy" id="152421"/>
    <lineage>
        <taxon>Eukaryota</taxon>
        <taxon>Viridiplantae</taxon>
        <taxon>Streptophyta</taxon>
        <taxon>Embryophyta</taxon>
        <taxon>Tracheophyta</taxon>
        <taxon>Spermatophyta</taxon>
        <taxon>Magnoliopsida</taxon>
        <taxon>eudicotyledons</taxon>
        <taxon>Gunneridae</taxon>
        <taxon>Pentapetalae</taxon>
        <taxon>rosids</taxon>
        <taxon>malvids</taxon>
        <taxon>Malvales</taxon>
        <taxon>Dipterocarpaceae</taxon>
        <taxon>Rubroshorea</taxon>
    </lineage>
</organism>
<dbReference type="Proteomes" id="UP001054252">
    <property type="component" value="Unassembled WGS sequence"/>
</dbReference>